<dbReference type="KEGG" id="cyc:PCC7424_2841"/>
<dbReference type="GO" id="GO:0032993">
    <property type="term" value="C:protein-DNA complex"/>
    <property type="evidence" value="ECO:0007669"/>
    <property type="project" value="TreeGrafter"/>
</dbReference>
<keyword evidence="3" id="KW-0418">Kinase</keyword>
<dbReference type="InterPro" id="IPR003018">
    <property type="entry name" value="GAF"/>
</dbReference>
<evidence type="ECO:0000256" key="4">
    <source>
        <dbReference type="ARBA" id="ARBA00023012"/>
    </source>
</evidence>
<dbReference type="EMBL" id="CP001291">
    <property type="protein sequence ID" value="ACK71247.1"/>
    <property type="molecule type" value="Genomic_DNA"/>
</dbReference>
<keyword evidence="11" id="KW-1185">Reference proteome</keyword>
<keyword evidence="6" id="KW-0238">DNA-binding</keyword>
<evidence type="ECO:0000313" key="10">
    <source>
        <dbReference type="EMBL" id="ACK71247.1"/>
    </source>
</evidence>
<dbReference type="InterPro" id="IPR029016">
    <property type="entry name" value="GAF-like_dom_sf"/>
</dbReference>
<dbReference type="SUPFAM" id="SSF52172">
    <property type="entry name" value="CheY-like"/>
    <property type="match status" value="1"/>
</dbReference>
<dbReference type="FunFam" id="3.40.50.2300:FF:000001">
    <property type="entry name" value="DNA-binding response regulator PhoB"/>
    <property type="match status" value="1"/>
</dbReference>
<evidence type="ECO:0000256" key="5">
    <source>
        <dbReference type="ARBA" id="ARBA00023015"/>
    </source>
</evidence>
<evidence type="ECO:0000256" key="1">
    <source>
        <dbReference type="ARBA" id="ARBA00022553"/>
    </source>
</evidence>
<dbReference type="PANTHER" id="PTHR48111">
    <property type="entry name" value="REGULATOR OF RPOS"/>
    <property type="match status" value="1"/>
</dbReference>
<dbReference type="SUPFAM" id="SSF55781">
    <property type="entry name" value="GAF domain-like"/>
    <property type="match status" value="1"/>
</dbReference>
<dbReference type="SMART" id="SM00065">
    <property type="entry name" value="GAF"/>
    <property type="match status" value="1"/>
</dbReference>
<dbReference type="GO" id="GO:0016301">
    <property type="term" value="F:kinase activity"/>
    <property type="evidence" value="ECO:0007669"/>
    <property type="project" value="UniProtKB-KW"/>
</dbReference>
<protein>
    <submittedName>
        <fullName evidence="10">Response regulator receiver modulated GAF sensor protein</fullName>
    </submittedName>
</protein>
<keyword evidence="4" id="KW-0902">Two-component regulatory system</keyword>
<dbReference type="Gene3D" id="3.40.50.2300">
    <property type="match status" value="1"/>
</dbReference>
<dbReference type="InterPro" id="IPR001789">
    <property type="entry name" value="Sig_transdc_resp-reg_receiver"/>
</dbReference>
<dbReference type="AlphaFoldDB" id="B7K8P9"/>
<sequence>MTRTNLCSYPDTPLILVVDDDRSTRTLLKVAMEEEGYQVITAKDGEECINEFNRCQPHMILLDAVMPEMDGFTCCQRLRELSEGSQIPILMITALDDQDSIDQAFTCGAVDYITKPIHWAVLAQRVKRLLTTSKALVELEQVQQQLTTSQEWIKLLGTIIEKLSQPFVLESFVQDTLNRVRLCFPVQRLSLYQYGGNIKIESRQAEFFSTADLSSDVLGLEPFYRTNSPQKKPLIIDDLCTTPHLSQQAIATLLNEQTRSALIVPIVIQQRVWGVLWVSYSQMTHQWQAWEIEQFETLANLLAIAINR</sequence>
<feature type="domain" description="Response regulatory" evidence="9">
    <location>
        <begin position="14"/>
        <end position="130"/>
    </location>
</feature>
<keyword evidence="7" id="KW-0804">Transcription</keyword>
<dbReference type="STRING" id="65393.PCC7424_2841"/>
<evidence type="ECO:0000256" key="8">
    <source>
        <dbReference type="PROSITE-ProRule" id="PRU00169"/>
    </source>
</evidence>
<dbReference type="SMART" id="SM00448">
    <property type="entry name" value="REC"/>
    <property type="match status" value="1"/>
</dbReference>
<evidence type="ECO:0000256" key="3">
    <source>
        <dbReference type="ARBA" id="ARBA00022777"/>
    </source>
</evidence>
<evidence type="ECO:0000256" key="7">
    <source>
        <dbReference type="ARBA" id="ARBA00023163"/>
    </source>
</evidence>
<dbReference type="OrthoDB" id="468357at2"/>
<name>B7K8P9_GLOC7</name>
<keyword evidence="5" id="KW-0805">Transcription regulation</keyword>
<dbReference type="Proteomes" id="UP000002384">
    <property type="component" value="Chromosome"/>
</dbReference>
<dbReference type="PANTHER" id="PTHR48111:SF1">
    <property type="entry name" value="TWO-COMPONENT RESPONSE REGULATOR ORR33"/>
    <property type="match status" value="1"/>
</dbReference>
<dbReference type="GO" id="GO:0006355">
    <property type="term" value="P:regulation of DNA-templated transcription"/>
    <property type="evidence" value="ECO:0007669"/>
    <property type="project" value="TreeGrafter"/>
</dbReference>
<dbReference type="CDD" id="cd17574">
    <property type="entry name" value="REC_OmpR"/>
    <property type="match status" value="1"/>
</dbReference>
<feature type="modified residue" description="4-aspartylphosphate" evidence="8">
    <location>
        <position position="63"/>
    </location>
</feature>
<proteinExistence type="predicted"/>
<keyword evidence="2" id="KW-0808">Transferase</keyword>
<dbReference type="GO" id="GO:0005829">
    <property type="term" value="C:cytosol"/>
    <property type="evidence" value="ECO:0007669"/>
    <property type="project" value="TreeGrafter"/>
</dbReference>
<dbReference type="Pfam" id="PF00072">
    <property type="entry name" value="Response_reg"/>
    <property type="match status" value="1"/>
</dbReference>
<dbReference type="PROSITE" id="PS50110">
    <property type="entry name" value="RESPONSE_REGULATORY"/>
    <property type="match status" value="1"/>
</dbReference>
<dbReference type="InterPro" id="IPR039420">
    <property type="entry name" value="WalR-like"/>
</dbReference>
<evidence type="ECO:0000259" key="9">
    <source>
        <dbReference type="PROSITE" id="PS50110"/>
    </source>
</evidence>
<dbReference type="GO" id="GO:0000976">
    <property type="term" value="F:transcription cis-regulatory region binding"/>
    <property type="evidence" value="ECO:0007669"/>
    <property type="project" value="TreeGrafter"/>
</dbReference>
<dbReference type="HOGENOM" id="CLU_818486_0_0_3"/>
<reference evidence="11" key="1">
    <citation type="journal article" date="2011" name="MBio">
        <title>Novel metabolic attributes of the genus Cyanothece, comprising a group of unicellular nitrogen-fixing Cyanobacteria.</title>
        <authorList>
            <person name="Bandyopadhyay A."/>
            <person name="Elvitigala T."/>
            <person name="Welsh E."/>
            <person name="Stockel J."/>
            <person name="Liberton M."/>
            <person name="Min H."/>
            <person name="Sherman L.A."/>
            <person name="Pakrasi H.B."/>
        </authorList>
    </citation>
    <scope>NUCLEOTIDE SEQUENCE [LARGE SCALE GENOMIC DNA]</scope>
    <source>
        <strain evidence="11">PCC 7424</strain>
    </source>
</reference>
<dbReference type="GO" id="GO:0000156">
    <property type="term" value="F:phosphorelay response regulator activity"/>
    <property type="evidence" value="ECO:0007669"/>
    <property type="project" value="TreeGrafter"/>
</dbReference>
<dbReference type="eggNOG" id="COG3706">
    <property type="taxonomic scope" value="Bacteria"/>
</dbReference>
<evidence type="ECO:0000256" key="2">
    <source>
        <dbReference type="ARBA" id="ARBA00022679"/>
    </source>
</evidence>
<dbReference type="Gene3D" id="3.30.450.40">
    <property type="match status" value="1"/>
</dbReference>
<dbReference type="Pfam" id="PF01590">
    <property type="entry name" value="GAF"/>
    <property type="match status" value="1"/>
</dbReference>
<evidence type="ECO:0000256" key="6">
    <source>
        <dbReference type="ARBA" id="ARBA00023125"/>
    </source>
</evidence>
<gene>
    <name evidence="10" type="ordered locus">PCC7424_2841</name>
</gene>
<keyword evidence="1 8" id="KW-0597">Phosphoprotein</keyword>
<evidence type="ECO:0000313" key="11">
    <source>
        <dbReference type="Proteomes" id="UP000002384"/>
    </source>
</evidence>
<dbReference type="RefSeq" id="WP_015954847.1">
    <property type="nucleotide sequence ID" value="NC_011729.1"/>
</dbReference>
<accession>B7K8P9</accession>
<dbReference type="InterPro" id="IPR011006">
    <property type="entry name" value="CheY-like_superfamily"/>
</dbReference>
<organism evidence="10 11">
    <name type="scientific">Gloeothece citriformis (strain PCC 7424)</name>
    <name type="common">Cyanothece sp. (strain PCC 7424)</name>
    <dbReference type="NCBI Taxonomy" id="65393"/>
    <lineage>
        <taxon>Bacteria</taxon>
        <taxon>Bacillati</taxon>
        <taxon>Cyanobacteriota</taxon>
        <taxon>Cyanophyceae</taxon>
        <taxon>Oscillatoriophycideae</taxon>
        <taxon>Chroococcales</taxon>
        <taxon>Aphanothecaceae</taxon>
        <taxon>Gloeothece</taxon>
        <taxon>Gloeothece citriformis</taxon>
    </lineage>
</organism>